<feature type="transmembrane region" description="Helical" evidence="1">
    <location>
        <begin position="6"/>
        <end position="24"/>
    </location>
</feature>
<organism evidence="2">
    <name type="scientific">Virus NIOZ-UU159</name>
    <dbReference type="NCBI Taxonomy" id="2763270"/>
    <lineage>
        <taxon>Viruses</taxon>
    </lineage>
</organism>
<proteinExistence type="predicted"/>
<dbReference type="EMBL" id="MW030606">
    <property type="protein sequence ID" value="QPI16811.1"/>
    <property type="molecule type" value="Genomic_DNA"/>
</dbReference>
<reference evidence="2" key="1">
    <citation type="submission" date="2020-08" db="EMBL/GenBank/DDBJ databases">
        <title>Bridging the membrane lipid divide: bacteria of the FCB group superphylum have the potential to synthesize archaeal ether lipids.</title>
        <authorList>
            <person name="Villanueva L."/>
            <person name="von Meijenfeldt F.A.B."/>
            <person name="Westbye A.B."/>
            <person name="Yadav S."/>
            <person name="Hopmans E.C."/>
            <person name="Dutilh B.E."/>
            <person name="Sinninghe Damste J.S."/>
        </authorList>
    </citation>
    <scope>NUCLEOTIDE SEQUENCE</scope>
    <source>
        <strain evidence="2">NIOZ-UU159</strain>
    </source>
</reference>
<evidence type="ECO:0000313" key="2">
    <source>
        <dbReference type="EMBL" id="QPI16811.1"/>
    </source>
</evidence>
<sequence>MYEIYLYVIGFLIGIFLLISLLNFKITNNYNEIKEQDDIEDFSNIEKEKYIMETFEDSTYDNEDEQNYINCNKNIINNFKIDRLLNKHYLVTLISSYNKDNYDEDKKIWNLDNKNAIHSTDGNIKLDNNPEYTIFPLKPEVGGYNISNSKIEITPNYVKDDLGMKWEELKIVPNDFIEIQDDESPKFKKLISALSSGKVNFTRKEVKEFPKIIHNNYIKVNEKKYKPTIDNLDVLKNISMLFTFKLNNIDGDMGQLLFLENSDEGNLISINIINSNKIKVNNIDDKCKGDANCKKFIENLQNSINIHNNYYNNNNISNNEFKEYLAEKCEDEGEYVINKNMCEYINKTYNDEIVYHNQLYVKKKYTLQIKINTYTYNIYDVSEDIFSSEYTFMGLTIDNNDIKFYINDFESSFKKQDDEKLRPLYPYVINKNKKCDITLYSFAIFNNTICDADMKAYKLYNNYYLYGINNDD</sequence>
<gene>
    <name evidence="2" type="ORF">NIOZUU159_00307</name>
</gene>
<evidence type="ECO:0000256" key="1">
    <source>
        <dbReference type="SAM" id="Phobius"/>
    </source>
</evidence>
<keyword evidence="1" id="KW-0472">Membrane</keyword>
<protein>
    <submittedName>
        <fullName evidence="2">Uncharacterized protein</fullName>
    </submittedName>
</protein>
<keyword evidence="1" id="KW-1133">Transmembrane helix</keyword>
<name>A0A7S9SUJ4_9VIRU</name>
<keyword evidence="1" id="KW-0812">Transmembrane</keyword>
<accession>A0A7S9SUJ4</accession>